<evidence type="ECO:0000313" key="3">
    <source>
        <dbReference type="Proteomes" id="UP001150569"/>
    </source>
</evidence>
<dbReference type="InterPro" id="IPR013933">
    <property type="entry name" value="CRC_Rsc7/Swp82"/>
</dbReference>
<feature type="region of interest" description="Disordered" evidence="1">
    <location>
        <begin position="1"/>
        <end position="50"/>
    </location>
</feature>
<reference evidence="2" key="1">
    <citation type="submission" date="2022-07" db="EMBL/GenBank/DDBJ databases">
        <title>Phylogenomic reconstructions and comparative analyses of Kickxellomycotina fungi.</title>
        <authorList>
            <person name="Reynolds N.K."/>
            <person name="Stajich J.E."/>
            <person name="Barry K."/>
            <person name="Grigoriev I.V."/>
            <person name="Crous P."/>
            <person name="Smith M.E."/>
        </authorList>
    </citation>
    <scope>NUCLEOTIDE SEQUENCE</scope>
    <source>
        <strain evidence="2">RSA 861</strain>
    </source>
</reference>
<feature type="region of interest" description="Disordered" evidence="1">
    <location>
        <begin position="255"/>
        <end position="278"/>
    </location>
</feature>
<dbReference type="Pfam" id="PF08624">
    <property type="entry name" value="CRC_subunit"/>
    <property type="match status" value="1"/>
</dbReference>
<feature type="region of interest" description="Disordered" evidence="1">
    <location>
        <begin position="466"/>
        <end position="512"/>
    </location>
</feature>
<protein>
    <submittedName>
        <fullName evidence="2">Chromatin structure-remodeling complex subunit RSC7</fullName>
    </submittedName>
</protein>
<accession>A0A9W8A0A5</accession>
<evidence type="ECO:0000313" key="2">
    <source>
        <dbReference type="EMBL" id="KAJ1918077.1"/>
    </source>
</evidence>
<dbReference type="AlphaFoldDB" id="A0A9W8A0A5"/>
<dbReference type="EMBL" id="JANBPT010000517">
    <property type="protein sequence ID" value="KAJ1918077.1"/>
    <property type="molecule type" value="Genomic_DNA"/>
</dbReference>
<feature type="region of interest" description="Disordered" evidence="1">
    <location>
        <begin position="168"/>
        <end position="242"/>
    </location>
</feature>
<organism evidence="2 3">
    <name type="scientific">Tieghemiomyces parasiticus</name>
    <dbReference type="NCBI Taxonomy" id="78921"/>
    <lineage>
        <taxon>Eukaryota</taxon>
        <taxon>Fungi</taxon>
        <taxon>Fungi incertae sedis</taxon>
        <taxon>Zoopagomycota</taxon>
        <taxon>Kickxellomycotina</taxon>
        <taxon>Dimargaritomycetes</taxon>
        <taxon>Dimargaritales</taxon>
        <taxon>Dimargaritaceae</taxon>
        <taxon>Tieghemiomyces</taxon>
    </lineage>
</organism>
<feature type="compositionally biased region" description="Polar residues" evidence="1">
    <location>
        <begin position="1"/>
        <end position="10"/>
    </location>
</feature>
<dbReference type="OrthoDB" id="5598844at2759"/>
<feature type="compositionally biased region" description="Polar residues" evidence="1">
    <location>
        <begin position="255"/>
        <end position="266"/>
    </location>
</feature>
<name>A0A9W8A0A5_9FUNG</name>
<gene>
    <name evidence="2" type="primary">NPL6_2</name>
    <name evidence="2" type="ORF">IWQ60_007596</name>
</gene>
<proteinExistence type="predicted"/>
<evidence type="ECO:0000256" key="1">
    <source>
        <dbReference type="SAM" id="MobiDB-lite"/>
    </source>
</evidence>
<feature type="region of interest" description="Disordered" evidence="1">
    <location>
        <begin position="525"/>
        <end position="554"/>
    </location>
</feature>
<keyword evidence="3" id="KW-1185">Reference proteome</keyword>
<dbReference type="Proteomes" id="UP001150569">
    <property type="component" value="Unassembled WGS sequence"/>
</dbReference>
<feature type="compositionally biased region" description="Basic and acidic residues" evidence="1">
    <location>
        <begin position="168"/>
        <end position="188"/>
    </location>
</feature>
<comment type="caution">
    <text evidence="2">The sequence shown here is derived from an EMBL/GenBank/DDBJ whole genome shotgun (WGS) entry which is preliminary data.</text>
</comment>
<sequence length="571" mass="61552">MARHTVTTPATGKRGRGISNVQATPTKVAQYETDPDGPEEHMTDPDPQGETKITPLGELLGGREYKCPAFQLPDRHPGRYYLLSMDVVRFGCARDTYVLFNKIPGMVRLELTEDEKMLLIQRGIVPKNFRSRKISFLTARSAFVRFGHLLVKGGKEVTDDYYEEVARKKAAEDQARRREKIAQREKTRSPPPPLLDAASSTVATMGTPVRRSRLPGDTLHGRRGSTPLKSSPAPSGLVSMGSHHQMERLMSVESTLTDSGHFSSSMSPPPSGAQPELVLDGKNGATVAHPATPEPEPLEEHAFPLHADRDAGMFNAAQSVRDLNQRLRLERRRKPRFWDPHTYVHQVPANTQPTTVVTVLDRSIPSSDPRHTGPVKAEPVRFVTVPAPSGLPTCPLLDPNAEPTATNVPADADEAYPLAIMPGQYQGFLPADATRWNRPMPLIPAETASRVAVKAQVLALAQRQLPIGPPAQGPSFQHVPAGGGSNPQQPAGPQRPPVAQVTHLPHGDDGRTTSAALRNVKALTVNQPKSPGAAITGGGPFMGQPSPAGSGLRSPLAQALASYSVTSPSTQ</sequence>